<gene>
    <name evidence="2" type="ORF">ACFQY0_01740</name>
</gene>
<keyword evidence="1" id="KW-0472">Membrane</keyword>
<protein>
    <submittedName>
        <fullName evidence="2">DUF2752 domain-containing protein</fullName>
    </submittedName>
</protein>
<sequence>MLRRIFLIALFPALTAIGLILAGGGFLDSGRMPPCLIHEWTGLHCPGCGGTRAFQALARLDLMGALRMNSLGTLFVLGVALLVFRTSWEAAFPQWRWRRLPFDERWLWGALMMMVCFTVLRNVPSWPFCLLAPH</sequence>
<dbReference type="EMBL" id="JBHTBS010000001">
    <property type="protein sequence ID" value="MFC7335884.1"/>
    <property type="molecule type" value="Genomic_DNA"/>
</dbReference>
<proteinExistence type="predicted"/>
<name>A0ABW2L3L4_9BACT</name>
<feature type="transmembrane region" description="Helical" evidence="1">
    <location>
        <begin position="105"/>
        <end position="123"/>
    </location>
</feature>
<accession>A0ABW2L3L4</accession>
<keyword evidence="1" id="KW-0812">Transmembrane</keyword>
<dbReference type="InterPro" id="IPR021215">
    <property type="entry name" value="DUF2752"/>
</dbReference>
<reference evidence="3" key="1">
    <citation type="journal article" date="2019" name="Int. J. Syst. Evol. Microbiol.">
        <title>The Global Catalogue of Microorganisms (GCM) 10K type strain sequencing project: providing services to taxonomists for standard genome sequencing and annotation.</title>
        <authorList>
            <consortium name="The Broad Institute Genomics Platform"/>
            <consortium name="The Broad Institute Genome Sequencing Center for Infectious Disease"/>
            <person name="Wu L."/>
            <person name="Ma J."/>
        </authorList>
    </citation>
    <scope>NUCLEOTIDE SEQUENCE [LARGE SCALE GENOMIC DNA]</scope>
    <source>
        <strain evidence="3">CGMCC 4.1467</strain>
    </source>
</reference>
<evidence type="ECO:0000256" key="1">
    <source>
        <dbReference type="SAM" id="Phobius"/>
    </source>
</evidence>
<comment type="caution">
    <text evidence="2">The sequence shown here is derived from an EMBL/GenBank/DDBJ whole genome shotgun (WGS) entry which is preliminary data.</text>
</comment>
<keyword evidence="3" id="KW-1185">Reference proteome</keyword>
<evidence type="ECO:0000313" key="2">
    <source>
        <dbReference type="EMBL" id="MFC7335884.1"/>
    </source>
</evidence>
<organism evidence="2 3">
    <name type="scientific">Haloferula chungangensis</name>
    <dbReference type="NCBI Taxonomy" id="1048331"/>
    <lineage>
        <taxon>Bacteria</taxon>
        <taxon>Pseudomonadati</taxon>
        <taxon>Verrucomicrobiota</taxon>
        <taxon>Verrucomicrobiia</taxon>
        <taxon>Verrucomicrobiales</taxon>
        <taxon>Verrucomicrobiaceae</taxon>
        <taxon>Haloferula</taxon>
    </lineage>
</organism>
<keyword evidence="1" id="KW-1133">Transmembrane helix</keyword>
<dbReference type="Pfam" id="PF10825">
    <property type="entry name" value="DUF2752"/>
    <property type="match status" value="1"/>
</dbReference>
<dbReference type="Proteomes" id="UP001596472">
    <property type="component" value="Unassembled WGS sequence"/>
</dbReference>
<evidence type="ECO:0000313" key="3">
    <source>
        <dbReference type="Proteomes" id="UP001596472"/>
    </source>
</evidence>
<feature type="transmembrane region" description="Helical" evidence="1">
    <location>
        <begin position="64"/>
        <end position="84"/>
    </location>
</feature>
<dbReference type="RefSeq" id="WP_379708438.1">
    <property type="nucleotide sequence ID" value="NZ_JBHTBS010000001.1"/>
</dbReference>